<dbReference type="PROSITE" id="PS00910">
    <property type="entry name" value="UPF0029"/>
    <property type="match status" value="1"/>
</dbReference>
<reference evidence="4" key="1">
    <citation type="journal article" date="2019" name="Int. J. Syst. Evol. Microbiol.">
        <title>The Global Catalogue of Microorganisms (GCM) 10K type strain sequencing project: providing services to taxonomists for standard genome sequencing and annotation.</title>
        <authorList>
            <consortium name="The Broad Institute Genomics Platform"/>
            <consortium name="The Broad Institute Genome Sequencing Center for Infectious Disease"/>
            <person name="Wu L."/>
            <person name="Ma J."/>
        </authorList>
    </citation>
    <scope>NUCLEOTIDE SEQUENCE [LARGE SCALE GENOMIC DNA]</scope>
    <source>
        <strain evidence="4">JCM 16548</strain>
    </source>
</reference>
<evidence type="ECO:0000256" key="1">
    <source>
        <dbReference type="ARBA" id="ARBA00007665"/>
    </source>
</evidence>
<proteinExistence type="inferred from homology"/>
<gene>
    <name evidence="3" type="ORF">GCM10022204_06060</name>
</gene>
<dbReference type="PANTHER" id="PTHR16301">
    <property type="entry name" value="IMPACT-RELATED"/>
    <property type="match status" value="1"/>
</dbReference>
<dbReference type="InterPro" id="IPR020568">
    <property type="entry name" value="Ribosomal_Su5_D2-typ_SF"/>
</dbReference>
<sequence>MKGGVSRFLGRGAPASLQAVESYLVPAREATAELEVKRSRFRCRLVRVETDEAARAVIAEERGTHGTAGHHCSAFVLGPTATTVRSSDDGEPSGTAGPPILDALRGAGLSDVVAVVSRWFGGTLLGTGGLVQAYGDATRAGLELAGRRRRELRHRLEVTVDFGAAGRLEDLLRREAAGVEVDYHSTHATLRAAAPARSLDRLQAMIMTATGGTAELRALDPRWVDLTR</sequence>
<comment type="caution">
    <text evidence="3">The sequence shown here is derived from an EMBL/GenBank/DDBJ whole genome shotgun (WGS) entry which is preliminary data.</text>
</comment>
<dbReference type="InterPro" id="IPR036956">
    <property type="entry name" value="Impact_N_sf"/>
</dbReference>
<feature type="domain" description="Impact N-terminal" evidence="2">
    <location>
        <begin position="37"/>
        <end position="140"/>
    </location>
</feature>
<dbReference type="EMBL" id="BAAAYX010000002">
    <property type="protein sequence ID" value="GAA3693198.1"/>
    <property type="molecule type" value="Genomic_DNA"/>
</dbReference>
<dbReference type="Pfam" id="PF01205">
    <property type="entry name" value="Impact_N"/>
    <property type="match status" value="1"/>
</dbReference>
<evidence type="ECO:0000313" key="3">
    <source>
        <dbReference type="EMBL" id="GAA3693198.1"/>
    </source>
</evidence>
<comment type="similarity">
    <text evidence="1">Belongs to the IMPACT family.</text>
</comment>
<protein>
    <submittedName>
        <fullName evidence="3">YigZ family protein</fullName>
    </submittedName>
</protein>
<organism evidence="3 4">
    <name type="scientific">Microlunatus aurantiacus</name>
    <dbReference type="NCBI Taxonomy" id="446786"/>
    <lineage>
        <taxon>Bacteria</taxon>
        <taxon>Bacillati</taxon>
        <taxon>Actinomycetota</taxon>
        <taxon>Actinomycetes</taxon>
        <taxon>Propionibacteriales</taxon>
        <taxon>Propionibacteriaceae</taxon>
        <taxon>Microlunatus</taxon>
    </lineage>
</organism>
<name>A0ABP7CPC9_9ACTN</name>
<keyword evidence="4" id="KW-1185">Reference proteome</keyword>
<dbReference type="Gene3D" id="3.30.230.30">
    <property type="entry name" value="Impact, N-terminal domain"/>
    <property type="match status" value="1"/>
</dbReference>
<dbReference type="PANTHER" id="PTHR16301:SF20">
    <property type="entry name" value="IMPACT FAMILY MEMBER YIGZ"/>
    <property type="match status" value="1"/>
</dbReference>
<dbReference type="InterPro" id="IPR001498">
    <property type="entry name" value="Impact_N"/>
</dbReference>
<evidence type="ECO:0000259" key="2">
    <source>
        <dbReference type="Pfam" id="PF01205"/>
    </source>
</evidence>
<dbReference type="InterPro" id="IPR023582">
    <property type="entry name" value="Impact"/>
</dbReference>
<dbReference type="Proteomes" id="UP001500051">
    <property type="component" value="Unassembled WGS sequence"/>
</dbReference>
<dbReference type="SUPFAM" id="SSF54211">
    <property type="entry name" value="Ribosomal protein S5 domain 2-like"/>
    <property type="match status" value="1"/>
</dbReference>
<evidence type="ECO:0000313" key="4">
    <source>
        <dbReference type="Proteomes" id="UP001500051"/>
    </source>
</evidence>
<accession>A0ABP7CPC9</accession>
<dbReference type="InterPro" id="IPR020569">
    <property type="entry name" value="UPF0029_Impact_CS"/>
</dbReference>